<gene>
    <name evidence="1" type="ORF">JZ751_023503</name>
</gene>
<protein>
    <submittedName>
        <fullName evidence="1">Uncharacterized protein</fullName>
    </submittedName>
</protein>
<reference evidence="1" key="1">
    <citation type="thesis" date="2021" institute="BYU ScholarsArchive" country="Provo, UT, USA">
        <title>Applications of and Algorithms for Genome Assembly and Genomic Analyses with an Emphasis on Marine Teleosts.</title>
        <authorList>
            <person name="Pickett B.D."/>
        </authorList>
    </citation>
    <scope>NUCLEOTIDE SEQUENCE</scope>
    <source>
        <strain evidence="1">HI-2016</strain>
    </source>
</reference>
<dbReference type="Proteomes" id="UP000824540">
    <property type="component" value="Unassembled WGS sequence"/>
</dbReference>
<proteinExistence type="predicted"/>
<sequence>MVPLKQEVIDIMTRAWQQASCDVASQLDPLIHGLPDRAEPRCKDLWVFEICPGSLTVFHPPLQENATSAENCKLTDCDQSRYSTPDSGFCCAIRGDLNRGTGRERNSCVVAFSQGLQASEGSTQRNKCPRTNQAELIRVSHVLYLYSTQHLRVAQTRRVSNVTIRGSGTRASKLN</sequence>
<evidence type="ECO:0000313" key="2">
    <source>
        <dbReference type="Proteomes" id="UP000824540"/>
    </source>
</evidence>
<organism evidence="1 2">
    <name type="scientific">Albula glossodonta</name>
    <name type="common">roundjaw bonefish</name>
    <dbReference type="NCBI Taxonomy" id="121402"/>
    <lineage>
        <taxon>Eukaryota</taxon>
        <taxon>Metazoa</taxon>
        <taxon>Chordata</taxon>
        <taxon>Craniata</taxon>
        <taxon>Vertebrata</taxon>
        <taxon>Euteleostomi</taxon>
        <taxon>Actinopterygii</taxon>
        <taxon>Neopterygii</taxon>
        <taxon>Teleostei</taxon>
        <taxon>Albuliformes</taxon>
        <taxon>Albulidae</taxon>
        <taxon>Albula</taxon>
    </lineage>
</organism>
<evidence type="ECO:0000313" key="1">
    <source>
        <dbReference type="EMBL" id="KAG9339612.1"/>
    </source>
</evidence>
<name>A0A8T2NPS9_9TELE</name>
<comment type="caution">
    <text evidence="1">The sequence shown here is derived from an EMBL/GenBank/DDBJ whole genome shotgun (WGS) entry which is preliminary data.</text>
</comment>
<accession>A0A8T2NPS9</accession>
<dbReference type="AlphaFoldDB" id="A0A8T2NPS9"/>
<dbReference type="EMBL" id="JAFBMS010000052">
    <property type="protein sequence ID" value="KAG9339612.1"/>
    <property type="molecule type" value="Genomic_DNA"/>
</dbReference>
<keyword evidence="2" id="KW-1185">Reference proteome</keyword>